<evidence type="ECO:0000313" key="6">
    <source>
        <dbReference type="Proteomes" id="UP000436357"/>
    </source>
</evidence>
<dbReference type="SUPFAM" id="SSF53850">
    <property type="entry name" value="Periplasmic binding protein-like II"/>
    <property type="match status" value="1"/>
</dbReference>
<dbReference type="Gene3D" id="3.40.190.10">
    <property type="entry name" value="Periplasmic binding protein-like II"/>
    <property type="match status" value="2"/>
</dbReference>
<dbReference type="Pfam" id="PF13416">
    <property type="entry name" value="SBP_bac_8"/>
    <property type="match status" value="1"/>
</dbReference>
<name>A0A6N7TTF8_9BIFI</name>
<comment type="caution">
    <text evidence="5">The sequence shown here is derived from an EMBL/GenBank/DDBJ whole genome shotgun (WGS) entry which is preliminary data.</text>
</comment>
<dbReference type="AlphaFoldDB" id="A0A6N7TTF8"/>
<evidence type="ECO:0000256" key="4">
    <source>
        <dbReference type="SAM" id="SignalP"/>
    </source>
</evidence>
<keyword evidence="3 4" id="KW-0732">Signal</keyword>
<evidence type="ECO:0000256" key="2">
    <source>
        <dbReference type="ARBA" id="ARBA00022448"/>
    </source>
</evidence>
<evidence type="ECO:0000313" key="5">
    <source>
        <dbReference type="EMBL" id="MSD90759.1"/>
    </source>
</evidence>
<dbReference type="RefSeq" id="WP_154312955.1">
    <property type="nucleotide sequence ID" value="NZ_WKKW01000001.1"/>
</dbReference>
<reference evidence="5 6" key="1">
    <citation type="submission" date="2019-11" db="EMBL/GenBank/DDBJ databases">
        <title>Draft Genome Sequence of Plant Growth-Promoting Rhizosphere-Associated Bacteria.</title>
        <authorList>
            <person name="Vasilyev I.Y."/>
            <person name="Radchenko V."/>
            <person name="Ilnitskaya E.V."/>
        </authorList>
    </citation>
    <scope>NUCLEOTIDE SEQUENCE [LARGE SCALE GENOMIC DNA]</scope>
    <source>
        <strain evidence="5 6">VRA_9sq_n</strain>
    </source>
</reference>
<feature type="signal peptide" evidence="4">
    <location>
        <begin position="1"/>
        <end position="32"/>
    </location>
</feature>
<dbReference type="GO" id="GO:1901982">
    <property type="term" value="F:maltose binding"/>
    <property type="evidence" value="ECO:0007669"/>
    <property type="project" value="TreeGrafter"/>
</dbReference>
<dbReference type="PANTHER" id="PTHR30061:SF50">
    <property type="entry name" value="MALTOSE_MALTODEXTRIN-BINDING PERIPLASMIC PROTEIN"/>
    <property type="match status" value="1"/>
</dbReference>
<organism evidence="5 6">
    <name type="scientific">Bifidobacterium asteroides</name>
    <dbReference type="NCBI Taxonomy" id="1684"/>
    <lineage>
        <taxon>Bacteria</taxon>
        <taxon>Bacillati</taxon>
        <taxon>Actinomycetota</taxon>
        <taxon>Actinomycetes</taxon>
        <taxon>Bifidobacteriales</taxon>
        <taxon>Bifidobacteriaceae</taxon>
        <taxon>Bifidobacterium</taxon>
    </lineage>
</organism>
<dbReference type="GO" id="GO:0015768">
    <property type="term" value="P:maltose transport"/>
    <property type="evidence" value="ECO:0007669"/>
    <property type="project" value="TreeGrafter"/>
</dbReference>
<gene>
    <name evidence="5" type="ORF">GKC41_03675</name>
</gene>
<sequence length="389" mass="42013">MHNLFIKRFATICSAVAIVASLAACGSSNQSANTIGFWDPYPQKNASSTWEAFVKRCAPEGYKIKRTGYPQSDLLNNLTTAVKAGNAPQIALIDNPKMPTAVDAGLVTDIKAAGINTKGYDSNIEAPGIIDHVQYGISYGSNALGLYYNPKILEKAGVDPASIKDWASLNKAIEQVVASGSKGITFAGISGEEGTFQFLPWFWGAEGDLKHPKSQAETDALNLVSDWVRKGWAPKSVSTDNQSAAWDAFLTDQYGFSENGSWQAESAKEKGYGMIPIPGKSGGVAPVPTGGEFITIPTQKKADKDLSKATAKVINCLVDGDNLKKTNDEMVYLAAKRSVRNQQVQENQIWAPWVKPIEQAKGRTSDIGLKYEDVSAQLSEDLQEALNQR</sequence>
<dbReference type="EMBL" id="WKKW01000001">
    <property type="protein sequence ID" value="MSD90759.1"/>
    <property type="molecule type" value="Genomic_DNA"/>
</dbReference>
<evidence type="ECO:0000256" key="3">
    <source>
        <dbReference type="ARBA" id="ARBA00022729"/>
    </source>
</evidence>
<comment type="similarity">
    <text evidence="1">Belongs to the bacterial solute-binding protein 1 family.</text>
</comment>
<dbReference type="GO" id="GO:0042956">
    <property type="term" value="P:maltodextrin transmembrane transport"/>
    <property type="evidence" value="ECO:0007669"/>
    <property type="project" value="TreeGrafter"/>
</dbReference>
<dbReference type="PROSITE" id="PS51257">
    <property type="entry name" value="PROKAR_LIPOPROTEIN"/>
    <property type="match status" value="1"/>
</dbReference>
<protein>
    <submittedName>
        <fullName evidence="5">Extracellular solute-binding protein</fullName>
    </submittedName>
</protein>
<proteinExistence type="inferred from homology"/>
<dbReference type="PANTHER" id="PTHR30061">
    <property type="entry name" value="MALTOSE-BINDING PERIPLASMIC PROTEIN"/>
    <property type="match status" value="1"/>
</dbReference>
<dbReference type="OrthoDB" id="9780991at2"/>
<dbReference type="InterPro" id="IPR006059">
    <property type="entry name" value="SBP"/>
</dbReference>
<dbReference type="GO" id="GO:0055052">
    <property type="term" value="C:ATP-binding cassette (ABC) transporter complex, substrate-binding subunit-containing"/>
    <property type="evidence" value="ECO:0007669"/>
    <property type="project" value="TreeGrafter"/>
</dbReference>
<accession>A0A6N7TTF8</accession>
<keyword evidence="2" id="KW-0813">Transport</keyword>
<feature type="chain" id="PRO_5026811008" evidence="4">
    <location>
        <begin position="33"/>
        <end position="389"/>
    </location>
</feature>
<dbReference type="Proteomes" id="UP000436357">
    <property type="component" value="Unassembled WGS sequence"/>
</dbReference>
<evidence type="ECO:0000256" key="1">
    <source>
        <dbReference type="ARBA" id="ARBA00008520"/>
    </source>
</evidence>